<evidence type="ECO:0000313" key="3">
    <source>
        <dbReference type="EMBL" id="BDS07106.1"/>
    </source>
</evidence>
<evidence type="ECO:0000256" key="1">
    <source>
        <dbReference type="SAM" id="SignalP"/>
    </source>
</evidence>
<feature type="domain" description="Ice-binding protein C-terminal" evidence="2">
    <location>
        <begin position="187"/>
        <end position="209"/>
    </location>
</feature>
<dbReference type="Pfam" id="PF07589">
    <property type="entry name" value="PEP-CTERM"/>
    <property type="match status" value="1"/>
</dbReference>
<reference evidence="3" key="1">
    <citation type="submission" date="2024-07" db="EMBL/GenBank/DDBJ databases">
        <title>Complete genome sequence of Verrucomicrobiaceae bacterium NT6N.</title>
        <authorList>
            <person name="Huang C."/>
            <person name="Takami H."/>
            <person name="Hamasaki K."/>
        </authorList>
    </citation>
    <scope>NUCLEOTIDE SEQUENCE</scope>
    <source>
        <strain evidence="3">NT6N</strain>
    </source>
</reference>
<feature type="chain" id="PRO_5043826503" description="Ice-binding protein C-terminal domain-containing protein" evidence="1">
    <location>
        <begin position="21"/>
        <end position="210"/>
    </location>
</feature>
<dbReference type="InterPro" id="IPR013424">
    <property type="entry name" value="Ice-binding_C"/>
</dbReference>
<organism evidence="3">
    <name type="scientific">Oceaniferula spumae</name>
    <dbReference type="NCBI Taxonomy" id="2979115"/>
    <lineage>
        <taxon>Bacteria</taxon>
        <taxon>Pseudomonadati</taxon>
        <taxon>Verrucomicrobiota</taxon>
        <taxon>Verrucomicrobiia</taxon>
        <taxon>Verrucomicrobiales</taxon>
        <taxon>Verrucomicrobiaceae</taxon>
        <taxon>Oceaniferula</taxon>
    </lineage>
</organism>
<protein>
    <recommendedName>
        <fullName evidence="2">Ice-binding protein C-terminal domain-containing protein</fullName>
    </recommendedName>
</protein>
<feature type="signal peptide" evidence="1">
    <location>
        <begin position="1"/>
        <end position="20"/>
    </location>
</feature>
<accession>A0AAT9FM68</accession>
<dbReference type="KEGG" id="osu:NT6N_21460"/>
<dbReference type="Gene3D" id="2.60.120.260">
    <property type="entry name" value="Galactose-binding domain-like"/>
    <property type="match status" value="1"/>
</dbReference>
<sequence length="210" mass="22000">MKTLLSTLLIGGFAATTANAAIISQDGSLYTSITGSPGFNANLEVSNLFNQNYTVGFNPGVGDAGGAWAAANGTAPDGPRLEFELDQVYIITDLVYGQRQFASQDRDKNQTARIWASSTTAFTLATPAGAPDATVNLNFTTAGPAFTNYALSSAITGRYFYIEFDEAPNGGNNDPTGGNELRFQGDAVPEPSSAALLGLGGLALIMRRRK</sequence>
<evidence type="ECO:0000259" key="2">
    <source>
        <dbReference type="Pfam" id="PF07589"/>
    </source>
</evidence>
<name>A0AAT9FM68_9BACT</name>
<dbReference type="AlphaFoldDB" id="A0AAT9FM68"/>
<dbReference type="EMBL" id="AP026866">
    <property type="protein sequence ID" value="BDS07106.1"/>
    <property type="molecule type" value="Genomic_DNA"/>
</dbReference>
<proteinExistence type="predicted"/>
<keyword evidence="1" id="KW-0732">Signal</keyword>
<dbReference type="NCBIfam" id="TIGR02595">
    <property type="entry name" value="PEP_CTERM"/>
    <property type="match status" value="1"/>
</dbReference>
<gene>
    <name evidence="3" type="ORF">NT6N_21460</name>
</gene>